<accession>A0A1G9T4J7</accession>
<dbReference type="EMBL" id="FNGS01000006">
    <property type="protein sequence ID" value="SDM42601.1"/>
    <property type="molecule type" value="Genomic_DNA"/>
</dbReference>
<organism evidence="1 2">
    <name type="scientific">Siphonobacter aquaeclarae</name>
    <dbReference type="NCBI Taxonomy" id="563176"/>
    <lineage>
        <taxon>Bacteria</taxon>
        <taxon>Pseudomonadati</taxon>
        <taxon>Bacteroidota</taxon>
        <taxon>Cytophagia</taxon>
        <taxon>Cytophagales</taxon>
        <taxon>Cytophagaceae</taxon>
        <taxon>Siphonobacter</taxon>
    </lineage>
</organism>
<dbReference type="OrthoDB" id="1432119at2"/>
<dbReference type="AlphaFoldDB" id="A0A1G9T4J7"/>
<name>A0A1G9T4J7_9BACT</name>
<gene>
    <name evidence="1" type="ORF">SAMN04488090_3411</name>
</gene>
<dbReference type="Proteomes" id="UP000198901">
    <property type="component" value="Unassembled WGS sequence"/>
</dbReference>
<evidence type="ECO:0000313" key="2">
    <source>
        <dbReference type="Proteomes" id="UP000198901"/>
    </source>
</evidence>
<sequence>MALDKSLKEAVLRLSKEEKDKMLLRLIGKHKDLQEQLYFQLIEDGDTLPERREHLHAEIDRLYAGDYGSAVWLLGAVRKMHAAIAYHVKITKDKYGEVELVIYLLNQCFVRQAKYTDTHSARSEALAEYLVKRTDAVLKKWGKLHPDIRFEFQEEMNNLLARCHTWSAEHYAKQWGVPGKVE</sequence>
<dbReference type="RefSeq" id="WP_093204893.1">
    <property type="nucleotide sequence ID" value="NZ_FNGS01000006.1"/>
</dbReference>
<protein>
    <submittedName>
        <fullName evidence="1">Uncharacterized protein</fullName>
    </submittedName>
</protein>
<proteinExistence type="predicted"/>
<keyword evidence="2" id="KW-1185">Reference proteome</keyword>
<evidence type="ECO:0000313" key="1">
    <source>
        <dbReference type="EMBL" id="SDM42601.1"/>
    </source>
</evidence>
<reference evidence="1 2" key="1">
    <citation type="submission" date="2016-10" db="EMBL/GenBank/DDBJ databases">
        <authorList>
            <person name="de Groot N.N."/>
        </authorList>
    </citation>
    <scope>NUCLEOTIDE SEQUENCE [LARGE SCALE GENOMIC DNA]</scope>
    <source>
        <strain evidence="1 2">DSM 21668</strain>
    </source>
</reference>
<dbReference type="STRING" id="563176.SAMN04488090_3411"/>